<organism evidence="1 2">
    <name type="scientific">Hungatella effluvii</name>
    <dbReference type="NCBI Taxonomy" id="1096246"/>
    <lineage>
        <taxon>Bacteria</taxon>
        <taxon>Bacillati</taxon>
        <taxon>Bacillota</taxon>
        <taxon>Clostridia</taxon>
        <taxon>Lachnospirales</taxon>
        <taxon>Lachnospiraceae</taxon>
        <taxon>Hungatella</taxon>
    </lineage>
</organism>
<dbReference type="Gene3D" id="1.10.10.10">
    <property type="entry name" value="Winged helix-like DNA-binding domain superfamily/Winged helix DNA-binding domain"/>
    <property type="match status" value="1"/>
</dbReference>
<dbReference type="CDD" id="cd00090">
    <property type="entry name" value="HTH_ARSR"/>
    <property type="match status" value="1"/>
</dbReference>
<dbReference type="AlphaFoldDB" id="A0A2V3YBG4"/>
<accession>A0A2V3YBG4</accession>
<comment type="caution">
    <text evidence="1">The sequence shown here is derived from an EMBL/GenBank/DDBJ whole genome shotgun (WGS) entry which is preliminary data.</text>
</comment>
<dbReference type="InterPro" id="IPR036390">
    <property type="entry name" value="WH_DNA-bd_sf"/>
</dbReference>
<dbReference type="GeneID" id="86060739"/>
<keyword evidence="2" id="KW-1185">Reference proteome</keyword>
<dbReference type="Proteomes" id="UP000248057">
    <property type="component" value="Unassembled WGS sequence"/>
</dbReference>
<dbReference type="RefSeq" id="WP_110322270.1">
    <property type="nucleotide sequence ID" value="NZ_JAQETU010000005.1"/>
</dbReference>
<name>A0A2V3YBG4_9FIRM</name>
<sequence length="191" mass="21751">MSERKMITLATRKQMDIYMNPQRQRLLRALEVSGVPMTPKQLSDVLKISASSVSLHIRKLEELGLVALDHTESIHGIQAKFYQKLPVSVSLGGNREDDLKEERTCLSDYLITELWNGFKDRLNRVKDKTDAMTTGDFTCGVVHLNKKDADELYHLILDFTETHEAPGEDTIPWEYGLVVFPHSPLPEEKGE</sequence>
<proteinExistence type="predicted"/>
<protein>
    <submittedName>
        <fullName evidence="1">Helix-turn-helix protein</fullName>
    </submittedName>
</protein>
<evidence type="ECO:0000313" key="1">
    <source>
        <dbReference type="EMBL" id="PXX55176.1"/>
    </source>
</evidence>
<reference evidence="1 2" key="1">
    <citation type="submission" date="2018-05" db="EMBL/GenBank/DDBJ databases">
        <title>Genomic Encyclopedia of Type Strains, Phase IV (KMG-IV): sequencing the most valuable type-strain genomes for metagenomic binning, comparative biology and taxonomic classification.</title>
        <authorList>
            <person name="Goeker M."/>
        </authorList>
    </citation>
    <scope>NUCLEOTIDE SEQUENCE [LARGE SCALE GENOMIC DNA]</scope>
    <source>
        <strain evidence="1 2">DSM 24995</strain>
    </source>
</reference>
<evidence type="ECO:0000313" key="2">
    <source>
        <dbReference type="Proteomes" id="UP000248057"/>
    </source>
</evidence>
<dbReference type="InterPro" id="IPR011991">
    <property type="entry name" value="ArsR-like_HTH"/>
</dbReference>
<dbReference type="Pfam" id="PF12840">
    <property type="entry name" value="HTH_20"/>
    <property type="match status" value="1"/>
</dbReference>
<dbReference type="SUPFAM" id="SSF46785">
    <property type="entry name" value="Winged helix' DNA-binding domain"/>
    <property type="match status" value="1"/>
</dbReference>
<dbReference type="EMBL" id="QJKD01000003">
    <property type="protein sequence ID" value="PXX55176.1"/>
    <property type="molecule type" value="Genomic_DNA"/>
</dbReference>
<gene>
    <name evidence="1" type="ORF">DFR60_103228</name>
</gene>
<dbReference type="InterPro" id="IPR036388">
    <property type="entry name" value="WH-like_DNA-bd_sf"/>
</dbReference>